<accession>A0A8S1IP57</accession>
<evidence type="ECO:0000256" key="1">
    <source>
        <dbReference type="SAM" id="MobiDB-lite"/>
    </source>
</evidence>
<evidence type="ECO:0000313" key="3">
    <source>
        <dbReference type="Proteomes" id="UP000708148"/>
    </source>
</evidence>
<keyword evidence="3" id="KW-1185">Reference proteome</keyword>
<dbReference type="OrthoDB" id="504002at2759"/>
<protein>
    <submittedName>
        <fullName evidence="2">Uncharacterized protein</fullName>
    </submittedName>
</protein>
<feature type="region of interest" description="Disordered" evidence="1">
    <location>
        <begin position="1"/>
        <end position="24"/>
    </location>
</feature>
<dbReference type="EMBL" id="CAJHUC010000431">
    <property type="protein sequence ID" value="CAD7696100.1"/>
    <property type="molecule type" value="Genomic_DNA"/>
</dbReference>
<comment type="caution">
    <text evidence="2">The sequence shown here is derived from an EMBL/GenBank/DDBJ whole genome shotgun (WGS) entry which is preliminary data.</text>
</comment>
<gene>
    <name evidence="2" type="ORF">OSTQU699_LOCUS1461</name>
</gene>
<evidence type="ECO:0000313" key="2">
    <source>
        <dbReference type="EMBL" id="CAD7696100.1"/>
    </source>
</evidence>
<name>A0A8S1IP57_9CHLO</name>
<proteinExistence type="predicted"/>
<sequence>MANLKAAMANKRRPHPHRHAAGTVPCPTCFGQAVIHRHTPDILKVFELKSPWIFEVGTTPASPPTPKVLQMYAEYPTGPPPPLPKIEKPKPKIRGLEGRSLDEVVLPFVDDSDTEEEED</sequence>
<dbReference type="AlphaFoldDB" id="A0A8S1IP57"/>
<feature type="compositionally biased region" description="Basic residues" evidence="1">
    <location>
        <begin position="10"/>
        <end position="20"/>
    </location>
</feature>
<reference evidence="2" key="1">
    <citation type="submission" date="2020-12" db="EMBL/GenBank/DDBJ databases">
        <authorList>
            <person name="Iha C."/>
        </authorList>
    </citation>
    <scope>NUCLEOTIDE SEQUENCE</scope>
</reference>
<dbReference type="Proteomes" id="UP000708148">
    <property type="component" value="Unassembled WGS sequence"/>
</dbReference>
<organism evidence="2 3">
    <name type="scientific">Ostreobium quekettii</name>
    <dbReference type="NCBI Taxonomy" id="121088"/>
    <lineage>
        <taxon>Eukaryota</taxon>
        <taxon>Viridiplantae</taxon>
        <taxon>Chlorophyta</taxon>
        <taxon>core chlorophytes</taxon>
        <taxon>Ulvophyceae</taxon>
        <taxon>TCBD clade</taxon>
        <taxon>Bryopsidales</taxon>
        <taxon>Ostreobineae</taxon>
        <taxon>Ostreobiaceae</taxon>
        <taxon>Ostreobium</taxon>
    </lineage>
</organism>